<organism evidence="2 3">
    <name type="scientific">Orbilia blumenaviensis</name>
    <dbReference type="NCBI Taxonomy" id="1796055"/>
    <lineage>
        <taxon>Eukaryota</taxon>
        <taxon>Fungi</taxon>
        <taxon>Dikarya</taxon>
        <taxon>Ascomycota</taxon>
        <taxon>Pezizomycotina</taxon>
        <taxon>Orbiliomycetes</taxon>
        <taxon>Orbiliales</taxon>
        <taxon>Orbiliaceae</taxon>
        <taxon>Orbilia</taxon>
    </lineage>
</organism>
<accession>A0AAV9VNA4</accession>
<dbReference type="PANTHER" id="PTHR38165">
    <property type="match status" value="1"/>
</dbReference>
<keyword evidence="3" id="KW-1185">Reference proteome</keyword>
<evidence type="ECO:0000259" key="1">
    <source>
        <dbReference type="PROSITE" id="PS52006"/>
    </source>
</evidence>
<dbReference type="InterPro" id="IPR037176">
    <property type="entry name" value="Osmotin/thaumatin-like_sf"/>
</dbReference>
<evidence type="ECO:0000313" key="3">
    <source>
        <dbReference type="Proteomes" id="UP001373714"/>
    </source>
</evidence>
<dbReference type="Proteomes" id="UP001373714">
    <property type="component" value="Unassembled WGS sequence"/>
</dbReference>
<dbReference type="EMBL" id="JAVHNS010000001">
    <property type="protein sequence ID" value="KAK6362620.1"/>
    <property type="molecule type" value="Genomic_DNA"/>
</dbReference>
<dbReference type="Gene3D" id="3.30.920.50">
    <property type="entry name" value="Beta-1,3-glucanase, C-terminal domain"/>
    <property type="match status" value="1"/>
</dbReference>
<dbReference type="Pfam" id="PF16483">
    <property type="entry name" value="Glyco_hydro_64"/>
    <property type="match status" value="1"/>
</dbReference>
<comment type="caution">
    <text evidence="2">The sequence shown here is derived from an EMBL/GenBank/DDBJ whole genome shotgun (WGS) entry which is preliminary data.</text>
</comment>
<name>A0AAV9VNA4_9PEZI</name>
<dbReference type="CDD" id="cd09220">
    <property type="entry name" value="GH64-GluB-like"/>
    <property type="match status" value="1"/>
</dbReference>
<dbReference type="AlphaFoldDB" id="A0AAV9VNA4"/>
<sequence length="398" mass="43494">MTPETLTIELTNHTSSPTVYATITGLALAKNNSWFLLQSDGKTPYYPISPPKILQPLSENCSIPLGPPGSSITVTIPRIAGGRIYISIDKPLVFLLNPGPALVEPSVTNPTDKNYDTNWGFMEFTFNSDQLYANISYVDFIAFPIALTLIPESGEQKKVLGLPKNGLEVIAQGLREQSQRDGQGWKDLIVTADKNNVNSGVLRILSPNQGIVMNRDLFKGYFEPYIDEVWNHYCSNELKVDTQCAFGTVSGNINPSSQTLTFTTTAAAPNNCNNNNNNNSNSEEFTKPTTSDIFNASSGPFQTGPSPLRNAIIPRLNAAFNRTVLLACDCEIPARDRGRYYEREVTNHYARLVHEVNVDGRGYAHPYDDVAASGGGDHSGFVNDGRPEKLVVIVGGAE</sequence>
<feature type="domain" description="GH64" evidence="1">
    <location>
        <begin position="1"/>
        <end position="381"/>
    </location>
</feature>
<dbReference type="PROSITE" id="PS52006">
    <property type="entry name" value="GH64"/>
    <property type="match status" value="1"/>
</dbReference>
<dbReference type="InterPro" id="IPR037398">
    <property type="entry name" value="Glyco_hydro_64_fam"/>
</dbReference>
<dbReference type="Gene3D" id="2.60.110.10">
    <property type="entry name" value="Thaumatin"/>
    <property type="match status" value="1"/>
</dbReference>
<reference evidence="2 3" key="1">
    <citation type="submission" date="2019-10" db="EMBL/GenBank/DDBJ databases">
        <authorList>
            <person name="Palmer J.M."/>
        </authorList>
    </citation>
    <scope>NUCLEOTIDE SEQUENCE [LARGE SCALE GENOMIC DNA]</scope>
    <source>
        <strain evidence="2 3">TWF730</strain>
    </source>
</reference>
<dbReference type="PANTHER" id="PTHR38165:SF1">
    <property type="entry name" value="GLUCANASE B"/>
    <property type="match status" value="1"/>
</dbReference>
<dbReference type="InterPro" id="IPR032477">
    <property type="entry name" value="Glyco_hydro_64"/>
</dbReference>
<protein>
    <recommendedName>
        <fullName evidence="1">GH64 domain-containing protein</fullName>
    </recommendedName>
</protein>
<gene>
    <name evidence="2" type="ORF">TWF730_000076</name>
</gene>
<evidence type="ECO:0000313" key="2">
    <source>
        <dbReference type="EMBL" id="KAK6362620.1"/>
    </source>
</evidence>
<proteinExistence type="predicted"/>
<dbReference type="InterPro" id="IPR042517">
    <property type="entry name" value="Glyco_hydro_64_N_2"/>
</dbReference>